<dbReference type="SUPFAM" id="SSF103473">
    <property type="entry name" value="MFS general substrate transporter"/>
    <property type="match status" value="1"/>
</dbReference>
<dbReference type="InterPro" id="IPR036259">
    <property type="entry name" value="MFS_trans_sf"/>
</dbReference>
<evidence type="ECO:0000256" key="4">
    <source>
        <dbReference type="ARBA" id="ARBA00022692"/>
    </source>
</evidence>
<evidence type="ECO:0000256" key="7">
    <source>
        <dbReference type="ARBA" id="ARBA00023251"/>
    </source>
</evidence>
<feature type="transmembrane region" description="Helical" evidence="8">
    <location>
        <begin position="75"/>
        <end position="94"/>
    </location>
</feature>
<keyword evidence="11" id="KW-1185">Reference proteome</keyword>
<feature type="transmembrane region" description="Helical" evidence="8">
    <location>
        <begin position="161"/>
        <end position="183"/>
    </location>
</feature>
<keyword evidence="7" id="KW-0046">Antibiotic resistance</keyword>
<name>A0A7T7I3B3_9ACTN</name>
<sequence length="517" mass="53204">MSKARRWWVLLTVSAGLLLISVDMTVLYTALPTLTGDLHADASQKLWIINAYPLVSAGLLLGTGTLGDRVGHKRLFLAGLVIFGAASTMAAFAPSPGMLITARAFLAVGAATMMPSTLALIRLTFEDERERGVAIGIWGTTSVVGTALGPVLGGFLLEHFWWGSVFLVNVPVVLLALVAAVFLAPGGSGRADRPWDPVASVYVMAGLVGLVYAIKEITRPDPAPLHMVGALLVSFLGFRAFLRRQRSQPYPLIDFALFRNRPLLVGVLGAGLAMFATAGIQLVLAQRLQLVIGHTPLGAGLLVAACALGALVAGVVVGGLVHRVSVRTLIGGGLATSAVGILLTLLLTPGAVPLLDSAQSSGWVVPGLILAGAGLGTTMTAASAAIIGGAPPHRAGMASSVEEVSYELGSLTGVAVLGSVLTAVYTGTVTLPAGTPDTAADSLDEARATADHLPAEQGRPLLDAATSAFDNGYNATLVIATALLAVGSLFTYRYLNRVPKPTPVTTEQTEPALDPSP</sequence>
<evidence type="ECO:0000313" key="11">
    <source>
        <dbReference type="Proteomes" id="UP000595636"/>
    </source>
</evidence>
<keyword evidence="3" id="KW-1003">Cell membrane</keyword>
<evidence type="ECO:0000256" key="1">
    <source>
        <dbReference type="ARBA" id="ARBA00004651"/>
    </source>
</evidence>
<evidence type="ECO:0000313" key="10">
    <source>
        <dbReference type="EMBL" id="QQM40259.1"/>
    </source>
</evidence>
<feature type="transmembrane region" description="Helical" evidence="8">
    <location>
        <begin position="408"/>
        <end position="427"/>
    </location>
</feature>
<dbReference type="GO" id="GO:0022857">
    <property type="term" value="F:transmembrane transporter activity"/>
    <property type="evidence" value="ECO:0007669"/>
    <property type="project" value="InterPro"/>
</dbReference>
<feature type="domain" description="Major facilitator superfamily (MFS) profile" evidence="9">
    <location>
        <begin position="9"/>
        <end position="499"/>
    </location>
</feature>
<dbReference type="PANTHER" id="PTHR42718:SF47">
    <property type="entry name" value="METHYL VIOLOGEN RESISTANCE PROTEIN SMVA"/>
    <property type="match status" value="1"/>
</dbReference>
<protein>
    <submittedName>
        <fullName evidence="10">MFS transporter</fullName>
    </submittedName>
</protein>
<evidence type="ECO:0000256" key="8">
    <source>
        <dbReference type="SAM" id="Phobius"/>
    </source>
</evidence>
<keyword evidence="2" id="KW-0813">Transport</keyword>
<dbReference type="PANTHER" id="PTHR42718">
    <property type="entry name" value="MAJOR FACILITATOR SUPERFAMILY MULTIDRUG TRANSPORTER MFSC"/>
    <property type="match status" value="1"/>
</dbReference>
<dbReference type="RefSeq" id="WP_200395379.1">
    <property type="nucleotide sequence ID" value="NZ_CP066831.1"/>
</dbReference>
<dbReference type="Pfam" id="PF07690">
    <property type="entry name" value="MFS_1"/>
    <property type="match status" value="1"/>
</dbReference>
<feature type="transmembrane region" description="Helical" evidence="8">
    <location>
        <begin position="195"/>
        <end position="213"/>
    </location>
</feature>
<feature type="transmembrane region" description="Helical" evidence="8">
    <location>
        <begin position="225"/>
        <end position="242"/>
    </location>
</feature>
<dbReference type="InterPro" id="IPR020846">
    <property type="entry name" value="MFS_dom"/>
</dbReference>
<gene>
    <name evidence="10" type="ORF">JEQ17_12785</name>
</gene>
<dbReference type="InterPro" id="IPR011701">
    <property type="entry name" value="MFS"/>
</dbReference>
<reference evidence="10 11" key="1">
    <citation type="submission" date="2020-12" db="EMBL/GenBank/DDBJ databases">
        <title>A novel species.</title>
        <authorList>
            <person name="Li K."/>
        </authorList>
    </citation>
    <scope>NUCLEOTIDE SEQUENCE [LARGE SCALE GENOMIC DNA]</scope>
    <source>
        <strain evidence="10 11">ZYC-3</strain>
    </source>
</reference>
<comment type="subcellular location">
    <subcellularLocation>
        <location evidence="1">Cell membrane</location>
        <topology evidence="1">Multi-pass membrane protein</topology>
    </subcellularLocation>
</comment>
<dbReference type="GO" id="GO:0005886">
    <property type="term" value="C:plasma membrane"/>
    <property type="evidence" value="ECO:0007669"/>
    <property type="project" value="UniProtKB-SubCell"/>
</dbReference>
<evidence type="ECO:0000256" key="6">
    <source>
        <dbReference type="ARBA" id="ARBA00023136"/>
    </source>
</evidence>
<dbReference type="KEGG" id="slf:JEQ17_12785"/>
<dbReference type="GO" id="GO:0046677">
    <property type="term" value="P:response to antibiotic"/>
    <property type="evidence" value="ECO:0007669"/>
    <property type="project" value="UniProtKB-KW"/>
</dbReference>
<dbReference type="Gene3D" id="1.20.1720.10">
    <property type="entry name" value="Multidrug resistance protein D"/>
    <property type="match status" value="1"/>
</dbReference>
<accession>A0A7T7I3B3</accession>
<evidence type="ECO:0000256" key="3">
    <source>
        <dbReference type="ARBA" id="ARBA00022475"/>
    </source>
</evidence>
<keyword evidence="5 8" id="KW-1133">Transmembrane helix</keyword>
<dbReference type="PROSITE" id="PS50850">
    <property type="entry name" value="MFS"/>
    <property type="match status" value="1"/>
</dbReference>
<feature type="transmembrane region" description="Helical" evidence="8">
    <location>
        <begin position="263"/>
        <end position="285"/>
    </location>
</feature>
<dbReference type="CDD" id="cd17321">
    <property type="entry name" value="MFS_MMR_MDR_like"/>
    <property type="match status" value="1"/>
</dbReference>
<feature type="transmembrane region" description="Helical" evidence="8">
    <location>
        <begin position="472"/>
        <end position="492"/>
    </location>
</feature>
<evidence type="ECO:0000259" key="9">
    <source>
        <dbReference type="PROSITE" id="PS50850"/>
    </source>
</evidence>
<feature type="transmembrane region" description="Helical" evidence="8">
    <location>
        <begin position="297"/>
        <end position="321"/>
    </location>
</feature>
<feature type="transmembrane region" description="Helical" evidence="8">
    <location>
        <begin position="133"/>
        <end position="155"/>
    </location>
</feature>
<feature type="transmembrane region" description="Helical" evidence="8">
    <location>
        <begin position="328"/>
        <end position="351"/>
    </location>
</feature>
<dbReference type="Gene3D" id="1.20.1250.20">
    <property type="entry name" value="MFS general substrate transporter like domains"/>
    <property type="match status" value="1"/>
</dbReference>
<evidence type="ECO:0000256" key="5">
    <source>
        <dbReference type="ARBA" id="ARBA00022989"/>
    </source>
</evidence>
<keyword evidence="4 8" id="KW-0812">Transmembrane</keyword>
<feature type="transmembrane region" description="Helical" evidence="8">
    <location>
        <begin position="100"/>
        <end position="121"/>
    </location>
</feature>
<evidence type="ECO:0000256" key="2">
    <source>
        <dbReference type="ARBA" id="ARBA00022448"/>
    </source>
</evidence>
<feature type="transmembrane region" description="Helical" evidence="8">
    <location>
        <begin position="7"/>
        <end position="31"/>
    </location>
</feature>
<proteinExistence type="predicted"/>
<feature type="transmembrane region" description="Helical" evidence="8">
    <location>
        <begin position="363"/>
        <end position="387"/>
    </location>
</feature>
<dbReference type="AlphaFoldDB" id="A0A7T7I3B3"/>
<feature type="transmembrane region" description="Helical" evidence="8">
    <location>
        <begin position="46"/>
        <end position="63"/>
    </location>
</feature>
<keyword evidence="6 8" id="KW-0472">Membrane</keyword>
<organism evidence="10 11">
    <name type="scientific">Streptomyces liliifuscus</name>
    <dbReference type="NCBI Taxonomy" id="2797636"/>
    <lineage>
        <taxon>Bacteria</taxon>
        <taxon>Bacillati</taxon>
        <taxon>Actinomycetota</taxon>
        <taxon>Actinomycetes</taxon>
        <taxon>Kitasatosporales</taxon>
        <taxon>Streptomycetaceae</taxon>
        <taxon>Streptomyces</taxon>
    </lineage>
</organism>
<dbReference type="EMBL" id="CP066831">
    <property type="protein sequence ID" value="QQM40259.1"/>
    <property type="molecule type" value="Genomic_DNA"/>
</dbReference>
<dbReference type="Proteomes" id="UP000595636">
    <property type="component" value="Chromosome"/>
</dbReference>